<dbReference type="PANTHER" id="PTHR47354">
    <property type="entry name" value="NADH OXIDOREDUCTASE HCR"/>
    <property type="match status" value="1"/>
</dbReference>
<keyword evidence="7" id="KW-0408">Iron</keyword>
<keyword evidence="3" id="KW-0001">2Fe-2S</keyword>
<dbReference type="RefSeq" id="WP_160626746.1">
    <property type="nucleotide sequence ID" value="NZ_CP047593.1"/>
</dbReference>
<gene>
    <name evidence="10" type="ORF">GT409_02825</name>
</gene>
<dbReference type="GO" id="GO:0046872">
    <property type="term" value="F:metal ion binding"/>
    <property type="evidence" value="ECO:0007669"/>
    <property type="project" value="UniProtKB-KW"/>
</dbReference>
<dbReference type="PROSITE" id="PS51384">
    <property type="entry name" value="FAD_FR"/>
    <property type="match status" value="1"/>
</dbReference>
<dbReference type="GO" id="GO:0016491">
    <property type="term" value="F:oxidoreductase activity"/>
    <property type="evidence" value="ECO:0007669"/>
    <property type="project" value="UniProtKB-KW"/>
</dbReference>
<dbReference type="Proteomes" id="UP000464954">
    <property type="component" value="Chromosome"/>
</dbReference>
<dbReference type="InterPro" id="IPR001433">
    <property type="entry name" value="OxRdtase_FAD/NAD-bd"/>
</dbReference>
<dbReference type="GO" id="GO:0051537">
    <property type="term" value="F:2 iron, 2 sulfur cluster binding"/>
    <property type="evidence" value="ECO:0007669"/>
    <property type="project" value="UniProtKB-KW"/>
</dbReference>
<name>A0A6P1M3N2_9BACT</name>
<organism evidence="10 11">
    <name type="scientific">Tichowtungia aerotolerans</name>
    <dbReference type="NCBI Taxonomy" id="2697043"/>
    <lineage>
        <taxon>Bacteria</taxon>
        <taxon>Pseudomonadati</taxon>
        <taxon>Kiritimatiellota</taxon>
        <taxon>Tichowtungiia</taxon>
        <taxon>Tichowtungiales</taxon>
        <taxon>Tichowtungiaceae</taxon>
        <taxon>Tichowtungia</taxon>
    </lineage>
</organism>
<dbReference type="Pfam" id="PF00175">
    <property type="entry name" value="NAD_binding_1"/>
    <property type="match status" value="1"/>
</dbReference>
<evidence type="ECO:0000256" key="3">
    <source>
        <dbReference type="ARBA" id="ARBA00022714"/>
    </source>
</evidence>
<reference evidence="10 11" key="1">
    <citation type="submission" date="2020-01" db="EMBL/GenBank/DDBJ databases">
        <title>Ponticoccus aerotolerans gen. nov., sp. nov., an anaerobic bacterium and proposal of Ponticoccusceae fam. nov., Ponticoccusles ord. nov. and Ponticoccuse classis nov. in the phylum Kiritimatiellaeota.</title>
        <authorList>
            <person name="Zhou L.Y."/>
            <person name="Du Z.J."/>
        </authorList>
    </citation>
    <scope>NUCLEOTIDE SEQUENCE [LARGE SCALE GENOMIC DNA]</scope>
    <source>
        <strain evidence="10 11">S-5007</strain>
    </source>
</reference>
<evidence type="ECO:0000256" key="4">
    <source>
        <dbReference type="ARBA" id="ARBA00022723"/>
    </source>
</evidence>
<dbReference type="PRINTS" id="PR00410">
    <property type="entry name" value="PHEHYDRXLASE"/>
</dbReference>
<accession>A0A6P1M3N2</accession>
<dbReference type="KEGG" id="taer:GT409_02825"/>
<sequence length="224" mass="24740">MFELPVNEVRFYTPDIFELSLEKGGYSFRPGQCAVLFNDVADSRPYSLASGAGEPLLRFLIRRISDGAVSRWLGERKPGDMVQVSAPFGDFCPDSGRSTTVFVATGVGIAPFLSVLRSSPNDPLHEKLLCLYGVRYRRDAVELALLSRLADLKLAVSREMVLSHFQGHVTALLRTPDLPLNADFFLCGYDAMIDEAFGCLNARGVALNQIHSEVFFTSARSRLT</sequence>
<evidence type="ECO:0000256" key="2">
    <source>
        <dbReference type="ARBA" id="ARBA00022630"/>
    </source>
</evidence>
<proteinExistence type="predicted"/>
<protein>
    <recommendedName>
        <fullName evidence="9">FAD-binding FR-type domain-containing protein</fullName>
    </recommendedName>
</protein>
<dbReference type="InterPro" id="IPR039261">
    <property type="entry name" value="FNR_nucleotide-bd"/>
</dbReference>
<evidence type="ECO:0000313" key="10">
    <source>
        <dbReference type="EMBL" id="QHI68431.1"/>
    </source>
</evidence>
<feature type="domain" description="FAD-binding FR-type" evidence="9">
    <location>
        <begin position="1"/>
        <end position="94"/>
    </location>
</feature>
<dbReference type="SUPFAM" id="SSF52343">
    <property type="entry name" value="Ferredoxin reductase-like, C-terminal NADP-linked domain"/>
    <property type="match status" value="1"/>
</dbReference>
<evidence type="ECO:0000259" key="9">
    <source>
        <dbReference type="PROSITE" id="PS51384"/>
    </source>
</evidence>
<dbReference type="SUPFAM" id="SSF63380">
    <property type="entry name" value="Riboflavin synthase domain-like"/>
    <property type="match status" value="1"/>
</dbReference>
<evidence type="ECO:0000256" key="5">
    <source>
        <dbReference type="ARBA" id="ARBA00022827"/>
    </source>
</evidence>
<dbReference type="GO" id="GO:0050660">
    <property type="term" value="F:flavin adenine dinucleotide binding"/>
    <property type="evidence" value="ECO:0007669"/>
    <property type="project" value="TreeGrafter"/>
</dbReference>
<dbReference type="EMBL" id="CP047593">
    <property type="protein sequence ID" value="QHI68431.1"/>
    <property type="molecule type" value="Genomic_DNA"/>
</dbReference>
<evidence type="ECO:0000256" key="8">
    <source>
        <dbReference type="ARBA" id="ARBA00023014"/>
    </source>
</evidence>
<keyword evidence="6" id="KW-0560">Oxidoreductase</keyword>
<dbReference type="PANTHER" id="PTHR47354:SF8">
    <property type="entry name" value="1,2-PHENYLACETYL-COA EPOXIDASE, SUBUNIT E"/>
    <property type="match status" value="1"/>
</dbReference>
<dbReference type="InterPro" id="IPR017927">
    <property type="entry name" value="FAD-bd_FR_type"/>
</dbReference>
<evidence type="ECO:0000313" key="11">
    <source>
        <dbReference type="Proteomes" id="UP000464954"/>
    </source>
</evidence>
<evidence type="ECO:0000256" key="7">
    <source>
        <dbReference type="ARBA" id="ARBA00023004"/>
    </source>
</evidence>
<evidence type="ECO:0000256" key="1">
    <source>
        <dbReference type="ARBA" id="ARBA00001974"/>
    </source>
</evidence>
<dbReference type="InterPro" id="IPR008333">
    <property type="entry name" value="Cbr1-like_FAD-bd_dom"/>
</dbReference>
<keyword evidence="5" id="KW-0274">FAD</keyword>
<dbReference type="InterPro" id="IPR017938">
    <property type="entry name" value="Riboflavin_synthase-like_b-brl"/>
</dbReference>
<dbReference type="InterPro" id="IPR050415">
    <property type="entry name" value="MRET"/>
</dbReference>
<dbReference type="AlphaFoldDB" id="A0A6P1M3N2"/>
<dbReference type="Gene3D" id="2.40.30.10">
    <property type="entry name" value="Translation factors"/>
    <property type="match status" value="1"/>
</dbReference>
<keyword evidence="4" id="KW-0479">Metal-binding</keyword>
<dbReference type="Gene3D" id="3.40.50.80">
    <property type="entry name" value="Nucleotide-binding domain of ferredoxin-NADP reductase (FNR) module"/>
    <property type="match status" value="1"/>
</dbReference>
<keyword evidence="11" id="KW-1185">Reference proteome</keyword>
<keyword evidence="8" id="KW-0411">Iron-sulfur</keyword>
<comment type="cofactor">
    <cofactor evidence="1">
        <name>FAD</name>
        <dbReference type="ChEBI" id="CHEBI:57692"/>
    </cofactor>
</comment>
<evidence type="ECO:0000256" key="6">
    <source>
        <dbReference type="ARBA" id="ARBA00023002"/>
    </source>
</evidence>
<dbReference type="Pfam" id="PF00970">
    <property type="entry name" value="FAD_binding_6"/>
    <property type="match status" value="1"/>
</dbReference>
<keyword evidence="2" id="KW-0285">Flavoprotein</keyword>